<dbReference type="GO" id="GO:0005886">
    <property type="term" value="C:plasma membrane"/>
    <property type="evidence" value="ECO:0007669"/>
    <property type="project" value="UniProtKB-SubCell"/>
</dbReference>
<dbReference type="PANTHER" id="PTHR33021:SF234">
    <property type="entry name" value="EARLY NODULIN-LIKE PROTEIN 7"/>
    <property type="match status" value="1"/>
</dbReference>
<keyword evidence="8" id="KW-0449">Lipoprotein</keyword>
<dbReference type="Proteomes" id="UP001632038">
    <property type="component" value="Unassembled WGS sequence"/>
</dbReference>
<dbReference type="PANTHER" id="PTHR33021">
    <property type="entry name" value="BLUE COPPER PROTEIN"/>
    <property type="match status" value="1"/>
</dbReference>
<dbReference type="PROSITE" id="PS51485">
    <property type="entry name" value="PHYTOCYANIN"/>
    <property type="match status" value="1"/>
</dbReference>
<evidence type="ECO:0000256" key="7">
    <source>
        <dbReference type="ARBA" id="ARBA00023180"/>
    </source>
</evidence>
<evidence type="ECO:0000259" key="11">
    <source>
        <dbReference type="PROSITE" id="PS51485"/>
    </source>
</evidence>
<keyword evidence="3" id="KW-0336">GPI-anchor</keyword>
<reference evidence="13" key="1">
    <citation type="journal article" date="2024" name="IScience">
        <title>Strigolactones Initiate the Formation of Haustorium-like Structures in Castilleja.</title>
        <authorList>
            <person name="Buerger M."/>
            <person name="Peterson D."/>
            <person name="Chory J."/>
        </authorList>
    </citation>
    <scope>NUCLEOTIDE SEQUENCE [LARGE SCALE GENOMIC DNA]</scope>
</reference>
<dbReference type="EMBL" id="JAVIJP010000032">
    <property type="protein sequence ID" value="KAL3631924.1"/>
    <property type="molecule type" value="Genomic_DNA"/>
</dbReference>
<evidence type="ECO:0000313" key="12">
    <source>
        <dbReference type="EMBL" id="KAL3631924.1"/>
    </source>
</evidence>
<evidence type="ECO:0000256" key="2">
    <source>
        <dbReference type="ARBA" id="ARBA00022475"/>
    </source>
</evidence>
<evidence type="ECO:0000256" key="9">
    <source>
        <dbReference type="ARBA" id="ARBA00035011"/>
    </source>
</evidence>
<dbReference type="SUPFAM" id="SSF49503">
    <property type="entry name" value="Cupredoxins"/>
    <property type="match status" value="1"/>
</dbReference>
<keyword evidence="5" id="KW-0472">Membrane</keyword>
<feature type="chain" id="PRO_5044823597" description="Phytocyanin domain-containing protein" evidence="10">
    <location>
        <begin position="22"/>
        <end position="169"/>
    </location>
</feature>
<feature type="domain" description="Phytocyanin" evidence="11">
    <location>
        <begin position="22"/>
        <end position="124"/>
    </location>
</feature>
<dbReference type="InterPro" id="IPR039391">
    <property type="entry name" value="Phytocyanin-like"/>
</dbReference>
<dbReference type="GO" id="GO:0098552">
    <property type="term" value="C:side of membrane"/>
    <property type="evidence" value="ECO:0007669"/>
    <property type="project" value="UniProtKB-KW"/>
</dbReference>
<keyword evidence="6" id="KW-1015">Disulfide bond</keyword>
<accession>A0ABD3CS53</accession>
<keyword evidence="13" id="KW-1185">Reference proteome</keyword>
<dbReference type="Pfam" id="PF02298">
    <property type="entry name" value="Cu_bind_like"/>
    <property type="match status" value="1"/>
</dbReference>
<dbReference type="InterPro" id="IPR003245">
    <property type="entry name" value="Phytocyanin_dom"/>
</dbReference>
<keyword evidence="7" id="KW-0325">Glycoprotein</keyword>
<keyword evidence="4 10" id="KW-0732">Signal</keyword>
<comment type="similarity">
    <text evidence="9">Belongs to the early nodulin-like (ENODL) family.</text>
</comment>
<evidence type="ECO:0000256" key="4">
    <source>
        <dbReference type="ARBA" id="ARBA00022729"/>
    </source>
</evidence>
<dbReference type="InterPro" id="IPR041846">
    <property type="entry name" value="ENL_dom"/>
</dbReference>
<evidence type="ECO:0000256" key="8">
    <source>
        <dbReference type="ARBA" id="ARBA00023288"/>
    </source>
</evidence>
<proteinExistence type="inferred from homology"/>
<evidence type="ECO:0000256" key="1">
    <source>
        <dbReference type="ARBA" id="ARBA00004609"/>
    </source>
</evidence>
<feature type="signal peptide" evidence="10">
    <location>
        <begin position="1"/>
        <end position="21"/>
    </location>
</feature>
<organism evidence="12 13">
    <name type="scientific">Castilleja foliolosa</name>
    <dbReference type="NCBI Taxonomy" id="1961234"/>
    <lineage>
        <taxon>Eukaryota</taxon>
        <taxon>Viridiplantae</taxon>
        <taxon>Streptophyta</taxon>
        <taxon>Embryophyta</taxon>
        <taxon>Tracheophyta</taxon>
        <taxon>Spermatophyta</taxon>
        <taxon>Magnoliopsida</taxon>
        <taxon>eudicotyledons</taxon>
        <taxon>Gunneridae</taxon>
        <taxon>Pentapetalae</taxon>
        <taxon>asterids</taxon>
        <taxon>lamiids</taxon>
        <taxon>Lamiales</taxon>
        <taxon>Orobanchaceae</taxon>
        <taxon>Pedicularideae</taxon>
        <taxon>Castillejinae</taxon>
        <taxon>Castilleja</taxon>
    </lineage>
</organism>
<evidence type="ECO:0000256" key="10">
    <source>
        <dbReference type="SAM" id="SignalP"/>
    </source>
</evidence>
<comment type="caution">
    <text evidence="12">The sequence shown here is derived from an EMBL/GenBank/DDBJ whole genome shotgun (WGS) entry which is preliminary data.</text>
</comment>
<evidence type="ECO:0000313" key="13">
    <source>
        <dbReference type="Proteomes" id="UP001632038"/>
    </source>
</evidence>
<name>A0ABD3CS53_9LAMI</name>
<comment type="subcellular location">
    <subcellularLocation>
        <location evidence="1">Cell membrane</location>
        <topology evidence="1">Lipid-anchor</topology>
        <topology evidence="1">GPI-anchor</topology>
    </subcellularLocation>
</comment>
<dbReference type="FunFam" id="2.60.40.420:FF:000010">
    <property type="entry name" value="Early nodulin-like protein 1"/>
    <property type="match status" value="1"/>
</dbReference>
<evidence type="ECO:0000256" key="3">
    <source>
        <dbReference type="ARBA" id="ARBA00022622"/>
    </source>
</evidence>
<dbReference type="CDD" id="cd11019">
    <property type="entry name" value="OsENODL1_like"/>
    <property type="match status" value="1"/>
</dbReference>
<sequence>MASLISVCFTTLSMLIITTSADEFKVGGDEGWRQPAANETEMYVQWAATARLHVGDSLRFEYKKDTVVVVDKWGYYHCNSSHAITVFKNGNTVINLERAGPVFFISANADHCKSGQRLTVEVMSLHPISESPPQDASPAPSPSSGARSILLKPEIAFCYAVLIIISNIM</sequence>
<evidence type="ECO:0000256" key="5">
    <source>
        <dbReference type="ARBA" id="ARBA00023136"/>
    </source>
</evidence>
<protein>
    <recommendedName>
        <fullName evidence="11">Phytocyanin domain-containing protein</fullName>
    </recommendedName>
</protein>
<gene>
    <name evidence="12" type="ORF">CASFOL_024908</name>
</gene>
<dbReference type="AlphaFoldDB" id="A0ABD3CS53"/>
<dbReference type="Gene3D" id="2.60.40.420">
    <property type="entry name" value="Cupredoxins - blue copper proteins"/>
    <property type="match status" value="1"/>
</dbReference>
<keyword evidence="2" id="KW-1003">Cell membrane</keyword>
<evidence type="ECO:0000256" key="6">
    <source>
        <dbReference type="ARBA" id="ARBA00023157"/>
    </source>
</evidence>
<dbReference type="InterPro" id="IPR008972">
    <property type="entry name" value="Cupredoxin"/>
</dbReference>